<evidence type="ECO:0000313" key="2">
    <source>
        <dbReference type="Proteomes" id="UP000603295"/>
    </source>
</evidence>
<reference evidence="2" key="1">
    <citation type="journal article" date="2019" name="Int. J. Syst. Evol. Microbiol.">
        <title>The Global Catalogue of Microorganisms (GCM) 10K type strain sequencing project: providing services to taxonomists for standard genome sequencing and annotation.</title>
        <authorList>
            <consortium name="The Broad Institute Genomics Platform"/>
            <consortium name="The Broad Institute Genome Sequencing Center for Infectious Disease"/>
            <person name="Wu L."/>
            <person name="Ma J."/>
        </authorList>
    </citation>
    <scope>NUCLEOTIDE SEQUENCE [LARGE SCALE GENOMIC DNA]</scope>
    <source>
        <strain evidence="2">CCM 8609</strain>
    </source>
</reference>
<sequence>MKVIEFDYYDWDEFEEYLDSLSDKDAAKLLAVINNIEEQGLAIAER</sequence>
<organism evidence="1 2">
    <name type="scientific">Limosilactobacillus caviae</name>
    <dbReference type="NCBI Taxonomy" id="1769424"/>
    <lineage>
        <taxon>Bacteria</taxon>
        <taxon>Bacillati</taxon>
        <taxon>Bacillota</taxon>
        <taxon>Bacilli</taxon>
        <taxon>Lactobacillales</taxon>
        <taxon>Lactobacillaceae</taxon>
        <taxon>Limosilactobacillus</taxon>
    </lineage>
</organism>
<dbReference type="Proteomes" id="UP000603295">
    <property type="component" value="Unassembled WGS sequence"/>
</dbReference>
<proteinExistence type="predicted"/>
<gene>
    <name evidence="1" type="ORF">GCM10011459_02780</name>
</gene>
<protein>
    <recommendedName>
        <fullName evidence="3">Addiction module toxin RelE</fullName>
    </recommendedName>
</protein>
<comment type="caution">
    <text evidence="1">The sequence shown here is derived from an EMBL/GenBank/DDBJ whole genome shotgun (WGS) entry which is preliminary data.</text>
</comment>
<keyword evidence="2" id="KW-1185">Reference proteome</keyword>
<evidence type="ECO:0000313" key="1">
    <source>
        <dbReference type="EMBL" id="GGI62444.1"/>
    </source>
</evidence>
<dbReference type="EMBL" id="BMDS01000001">
    <property type="protein sequence ID" value="GGI62444.1"/>
    <property type="molecule type" value="Genomic_DNA"/>
</dbReference>
<accession>A0ABQ2C3X6</accession>
<name>A0ABQ2C3X6_9LACO</name>
<evidence type="ECO:0008006" key="3">
    <source>
        <dbReference type="Google" id="ProtNLM"/>
    </source>
</evidence>